<name>A0AA86VZ34_9FABA</name>
<dbReference type="Proteomes" id="UP001189624">
    <property type="component" value="Chromosome 6"/>
</dbReference>
<dbReference type="GO" id="GO:0005774">
    <property type="term" value="C:vacuolar membrane"/>
    <property type="evidence" value="ECO:0007669"/>
    <property type="project" value="TreeGrafter"/>
</dbReference>
<feature type="transmembrane region" description="Helical" evidence="7">
    <location>
        <begin position="171"/>
        <end position="191"/>
    </location>
</feature>
<dbReference type="GO" id="GO:0015179">
    <property type="term" value="F:L-amino acid transmembrane transporter activity"/>
    <property type="evidence" value="ECO:0007669"/>
    <property type="project" value="TreeGrafter"/>
</dbReference>
<dbReference type="EMBL" id="OY731403">
    <property type="protein sequence ID" value="CAJ1960445.1"/>
    <property type="molecule type" value="Genomic_DNA"/>
</dbReference>
<evidence type="ECO:0000256" key="1">
    <source>
        <dbReference type="ARBA" id="ARBA00004141"/>
    </source>
</evidence>
<dbReference type="Pfam" id="PF01490">
    <property type="entry name" value="Aa_trans"/>
    <property type="match status" value="1"/>
</dbReference>
<keyword evidence="5 7" id="KW-1133">Transmembrane helix</keyword>
<dbReference type="PANTHER" id="PTHR22950">
    <property type="entry name" value="AMINO ACID TRANSPORTER"/>
    <property type="match status" value="1"/>
</dbReference>
<protein>
    <recommendedName>
        <fullName evidence="8">Amino acid transporter transmembrane domain-containing protein</fullName>
    </recommendedName>
</protein>
<feature type="transmembrane region" description="Helical" evidence="7">
    <location>
        <begin position="239"/>
        <end position="261"/>
    </location>
</feature>
<keyword evidence="4" id="KW-0029">Amino-acid transport</keyword>
<evidence type="ECO:0000256" key="7">
    <source>
        <dbReference type="SAM" id="Phobius"/>
    </source>
</evidence>
<accession>A0AA86VZ34</accession>
<evidence type="ECO:0000259" key="8">
    <source>
        <dbReference type="Pfam" id="PF01490"/>
    </source>
</evidence>
<evidence type="ECO:0000256" key="3">
    <source>
        <dbReference type="ARBA" id="ARBA00022692"/>
    </source>
</evidence>
<feature type="transmembrane region" description="Helical" evidence="7">
    <location>
        <begin position="317"/>
        <end position="341"/>
    </location>
</feature>
<evidence type="ECO:0000256" key="2">
    <source>
        <dbReference type="ARBA" id="ARBA00022448"/>
    </source>
</evidence>
<evidence type="ECO:0000313" key="10">
    <source>
        <dbReference type="Proteomes" id="UP001189624"/>
    </source>
</evidence>
<evidence type="ECO:0000256" key="4">
    <source>
        <dbReference type="ARBA" id="ARBA00022970"/>
    </source>
</evidence>
<keyword evidence="10" id="KW-1185">Reference proteome</keyword>
<feature type="transmembrane region" description="Helical" evidence="7">
    <location>
        <begin position="132"/>
        <end position="151"/>
    </location>
</feature>
<comment type="subcellular location">
    <subcellularLocation>
        <location evidence="1">Membrane</location>
        <topology evidence="1">Multi-pass membrane protein</topology>
    </subcellularLocation>
</comment>
<dbReference type="Gramene" id="rna-AYBTSS11_LOCUS18196">
    <property type="protein sequence ID" value="CAJ1960445.1"/>
    <property type="gene ID" value="gene-AYBTSS11_LOCUS18196"/>
</dbReference>
<evidence type="ECO:0000313" key="9">
    <source>
        <dbReference type="EMBL" id="CAJ1960445.1"/>
    </source>
</evidence>
<feature type="domain" description="Amino acid transporter transmembrane" evidence="8">
    <location>
        <begin position="70"/>
        <end position="436"/>
    </location>
</feature>
<sequence length="443" mass="48188">MAPEEGSYDRFSTITIPLLRDREVHQDKTFDQNVGGTSFFKTCFHLVNAISDRGFCSTLRLRRFGSVSPGVGTISAPYALASGGWLSISLLFLIAIACYYTGILIKRCMDMDPDIKTFPDIGQRAFGDKGRLLVSIAMNAELYLVVTGFLILEGDNLNQLVPNMQIDLAGLTIGGTTIFTIISALIVLPTVLSEDMSLLSYVSAGGVLATSIFLLSLLWNGTFDGTEFHASGTLFKLRGIPSSLSLYAFCFSAHPIIPSLYVSTRNRSQFSKVLFVCFLACTLVYAAVAALGFLMFGEDVKSQVTLNLPRGKFSSHVAIYTTLVNPLAKYALMLSPIIKAVKNKVSCHNQKRFTHMLVSTSLLISTMIIAVTIPLFGSLMSLTGALLSVSASILVPSMCYLKISGAYKRFGCEMITNYSIIVMGFLIVVVGTYTSVMDIVHNI</sequence>
<dbReference type="InterPro" id="IPR013057">
    <property type="entry name" value="AA_transpt_TM"/>
</dbReference>
<dbReference type="AlphaFoldDB" id="A0AA86VZ34"/>
<feature type="transmembrane region" description="Helical" evidence="7">
    <location>
        <begin position="415"/>
        <end position="436"/>
    </location>
</feature>
<proteinExistence type="predicted"/>
<feature type="transmembrane region" description="Helical" evidence="7">
    <location>
        <begin position="85"/>
        <end position="105"/>
    </location>
</feature>
<keyword evidence="2" id="KW-0813">Transport</keyword>
<feature type="transmembrane region" description="Helical" evidence="7">
    <location>
        <begin position="382"/>
        <end position="403"/>
    </location>
</feature>
<feature type="transmembrane region" description="Helical" evidence="7">
    <location>
        <begin position="353"/>
        <end position="376"/>
    </location>
</feature>
<organism evidence="9 10">
    <name type="scientific">Sphenostylis stenocarpa</name>
    <dbReference type="NCBI Taxonomy" id="92480"/>
    <lineage>
        <taxon>Eukaryota</taxon>
        <taxon>Viridiplantae</taxon>
        <taxon>Streptophyta</taxon>
        <taxon>Embryophyta</taxon>
        <taxon>Tracheophyta</taxon>
        <taxon>Spermatophyta</taxon>
        <taxon>Magnoliopsida</taxon>
        <taxon>eudicotyledons</taxon>
        <taxon>Gunneridae</taxon>
        <taxon>Pentapetalae</taxon>
        <taxon>rosids</taxon>
        <taxon>fabids</taxon>
        <taxon>Fabales</taxon>
        <taxon>Fabaceae</taxon>
        <taxon>Papilionoideae</taxon>
        <taxon>50 kb inversion clade</taxon>
        <taxon>NPAAA clade</taxon>
        <taxon>indigoferoid/millettioid clade</taxon>
        <taxon>Phaseoleae</taxon>
        <taxon>Sphenostylis</taxon>
    </lineage>
</organism>
<evidence type="ECO:0000256" key="6">
    <source>
        <dbReference type="ARBA" id="ARBA00023136"/>
    </source>
</evidence>
<keyword evidence="3 7" id="KW-0812">Transmembrane</keyword>
<feature type="transmembrane region" description="Helical" evidence="7">
    <location>
        <begin position="198"/>
        <end position="219"/>
    </location>
</feature>
<feature type="transmembrane region" description="Helical" evidence="7">
    <location>
        <begin position="273"/>
        <end position="297"/>
    </location>
</feature>
<dbReference type="PANTHER" id="PTHR22950:SF705">
    <property type="entry name" value="AMINO ACID TRANSPORTER AVT1I-LIKE"/>
    <property type="match status" value="1"/>
</dbReference>
<gene>
    <name evidence="9" type="ORF">AYBTSS11_LOCUS18196</name>
</gene>
<keyword evidence="6 7" id="KW-0472">Membrane</keyword>
<evidence type="ECO:0000256" key="5">
    <source>
        <dbReference type="ARBA" id="ARBA00022989"/>
    </source>
</evidence>
<reference evidence="9" key="1">
    <citation type="submission" date="2023-10" db="EMBL/GenBank/DDBJ databases">
        <authorList>
            <person name="Domelevo Entfellner J.-B."/>
        </authorList>
    </citation>
    <scope>NUCLEOTIDE SEQUENCE</scope>
</reference>